<dbReference type="PRINTS" id="PR00455">
    <property type="entry name" value="HTHTETR"/>
</dbReference>
<gene>
    <name evidence="4" type="ORF">A4W93_00775</name>
</gene>
<evidence type="ECO:0000256" key="3">
    <source>
        <dbReference type="ARBA" id="ARBA00023163"/>
    </source>
</evidence>
<dbReference type="InterPro" id="IPR001647">
    <property type="entry name" value="HTH_TetR"/>
</dbReference>
<dbReference type="RefSeq" id="WP_085748797.1">
    <property type="nucleotide sequence ID" value="NZ_BSPR01000010.1"/>
</dbReference>
<dbReference type="Pfam" id="PF09209">
    <property type="entry name" value="CecR_C"/>
    <property type="match status" value="1"/>
</dbReference>
<keyword evidence="5" id="KW-1185">Reference proteome</keyword>
<dbReference type="InterPro" id="IPR015292">
    <property type="entry name" value="Tscrpt_reg_YbiH_C"/>
</dbReference>
<keyword evidence="1" id="KW-0805">Transcription regulation</keyword>
<dbReference type="KEGG" id="rgu:A4W93_00775"/>
<organism evidence="4 5">
    <name type="scientific">Piscinibacter gummiphilus</name>
    <dbReference type="NCBI Taxonomy" id="946333"/>
    <lineage>
        <taxon>Bacteria</taxon>
        <taxon>Pseudomonadati</taxon>
        <taxon>Pseudomonadota</taxon>
        <taxon>Betaproteobacteria</taxon>
        <taxon>Burkholderiales</taxon>
        <taxon>Sphaerotilaceae</taxon>
        <taxon>Piscinibacter</taxon>
    </lineage>
</organism>
<evidence type="ECO:0000256" key="1">
    <source>
        <dbReference type="ARBA" id="ARBA00023015"/>
    </source>
</evidence>
<dbReference type="Gene3D" id="1.10.357.10">
    <property type="entry name" value="Tetracycline Repressor, domain 2"/>
    <property type="match status" value="1"/>
</dbReference>
<dbReference type="GO" id="GO:0000976">
    <property type="term" value="F:transcription cis-regulatory region binding"/>
    <property type="evidence" value="ECO:0007669"/>
    <property type="project" value="TreeGrafter"/>
</dbReference>
<accession>A0A1W6L2N9</accession>
<protein>
    <submittedName>
        <fullName evidence="4">Uncharacterized protein</fullName>
    </submittedName>
</protein>
<proteinExistence type="predicted"/>
<dbReference type="Pfam" id="PF00440">
    <property type="entry name" value="TetR_N"/>
    <property type="match status" value="1"/>
</dbReference>
<dbReference type="STRING" id="946333.A4W93_00775"/>
<dbReference type="InterPro" id="IPR009057">
    <property type="entry name" value="Homeodomain-like_sf"/>
</dbReference>
<dbReference type="OrthoDB" id="9789566at2"/>
<dbReference type="Proteomes" id="UP000193427">
    <property type="component" value="Chromosome"/>
</dbReference>
<dbReference type="PROSITE" id="PS50977">
    <property type="entry name" value="HTH_TETR_2"/>
    <property type="match status" value="1"/>
</dbReference>
<name>A0A1W6L2N9_9BURK</name>
<reference evidence="4 5" key="1">
    <citation type="submission" date="2016-04" db="EMBL/GenBank/DDBJ databases">
        <title>Complete genome sequence of natural rubber-degrading, novel Gram-negative bacterium, Rhizobacter gummiphilus strain NS21.</title>
        <authorList>
            <person name="Tabata M."/>
            <person name="Kasai D."/>
            <person name="Fukuda M."/>
        </authorList>
    </citation>
    <scope>NUCLEOTIDE SEQUENCE [LARGE SCALE GENOMIC DNA]</scope>
    <source>
        <strain evidence="4 5">NS21</strain>
    </source>
</reference>
<dbReference type="SUPFAM" id="SSF46689">
    <property type="entry name" value="Homeodomain-like"/>
    <property type="match status" value="1"/>
</dbReference>
<dbReference type="PANTHER" id="PTHR30055">
    <property type="entry name" value="HTH-TYPE TRANSCRIPTIONAL REGULATOR RUTR"/>
    <property type="match status" value="1"/>
</dbReference>
<evidence type="ECO:0000313" key="4">
    <source>
        <dbReference type="EMBL" id="ARN18565.1"/>
    </source>
</evidence>
<dbReference type="EMBL" id="CP015118">
    <property type="protein sequence ID" value="ARN18565.1"/>
    <property type="molecule type" value="Genomic_DNA"/>
</dbReference>
<dbReference type="InterPro" id="IPR050109">
    <property type="entry name" value="HTH-type_TetR-like_transc_reg"/>
</dbReference>
<evidence type="ECO:0000256" key="2">
    <source>
        <dbReference type="ARBA" id="ARBA00023125"/>
    </source>
</evidence>
<dbReference type="PANTHER" id="PTHR30055:SF234">
    <property type="entry name" value="HTH-TYPE TRANSCRIPTIONAL REGULATOR BETI"/>
    <property type="match status" value="1"/>
</dbReference>
<sequence length="234" mass="26066">MRGIPTPLRTRAPRSDGEQSRERLLQAALRLFAEHGYARTSTRAIAEAAQTNVAAISYYFGDKAGLYRCAYFEPFGSPEADIARYSDPAMSLPEALRGLYATFLEPLAQGEAVRLSMKLRYREMLEHTGLLSDEIHDSIKPQFAALLDLMCRHVGVKKADDDIRRLALSVAALGVNLFVMEDVTDEIAPTLKSARRAMDLWSDRLVLFGEAMVHAEVRRRAEDAAPSPVKAKKK</sequence>
<dbReference type="AlphaFoldDB" id="A0A1W6L2N9"/>
<keyword evidence="2" id="KW-0238">DNA-binding</keyword>
<evidence type="ECO:0000313" key="5">
    <source>
        <dbReference type="Proteomes" id="UP000193427"/>
    </source>
</evidence>
<dbReference type="GO" id="GO:0003700">
    <property type="term" value="F:DNA-binding transcription factor activity"/>
    <property type="evidence" value="ECO:0007669"/>
    <property type="project" value="TreeGrafter"/>
</dbReference>
<dbReference type="Gene3D" id="1.10.10.60">
    <property type="entry name" value="Homeodomain-like"/>
    <property type="match status" value="1"/>
</dbReference>
<keyword evidence="3" id="KW-0804">Transcription</keyword>